<feature type="domain" description="ABC transporter" evidence="5">
    <location>
        <begin position="9"/>
        <end position="198"/>
    </location>
</feature>
<feature type="non-terminal residue" evidence="6">
    <location>
        <position position="198"/>
    </location>
</feature>
<evidence type="ECO:0000256" key="1">
    <source>
        <dbReference type="ARBA" id="ARBA00005417"/>
    </source>
</evidence>
<accession>A0A382LUE1</accession>
<reference evidence="6" key="1">
    <citation type="submission" date="2018-05" db="EMBL/GenBank/DDBJ databases">
        <authorList>
            <person name="Lanie J.A."/>
            <person name="Ng W.-L."/>
            <person name="Kazmierczak K.M."/>
            <person name="Andrzejewski T.M."/>
            <person name="Davidsen T.M."/>
            <person name="Wayne K.J."/>
            <person name="Tettelin H."/>
            <person name="Glass J.I."/>
            <person name="Rusch D."/>
            <person name="Podicherti R."/>
            <person name="Tsui H.-C.T."/>
            <person name="Winkler M.E."/>
        </authorList>
    </citation>
    <scope>NUCLEOTIDE SEQUENCE</scope>
</reference>
<dbReference type="Gene3D" id="3.40.50.300">
    <property type="entry name" value="P-loop containing nucleotide triphosphate hydrolases"/>
    <property type="match status" value="1"/>
</dbReference>
<evidence type="ECO:0000256" key="2">
    <source>
        <dbReference type="ARBA" id="ARBA00022448"/>
    </source>
</evidence>
<protein>
    <recommendedName>
        <fullName evidence="5">ABC transporter domain-containing protein</fullName>
    </recommendedName>
</protein>
<dbReference type="PROSITE" id="PS50893">
    <property type="entry name" value="ABC_TRANSPORTER_2"/>
    <property type="match status" value="1"/>
</dbReference>
<dbReference type="EMBL" id="UINC01089282">
    <property type="protein sequence ID" value="SVC40248.1"/>
    <property type="molecule type" value="Genomic_DNA"/>
</dbReference>
<keyword evidence="4" id="KW-0067">ATP-binding</keyword>
<dbReference type="InterPro" id="IPR027417">
    <property type="entry name" value="P-loop_NTPase"/>
</dbReference>
<dbReference type="AlphaFoldDB" id="A0A382LUE1"/>
<dbReference type="InterPro" id="IPR017871">
    <property type="entry name" value="ABC_transporter-like_CS"/>
</dbReference>
<keyword evidence="2" id="KW-0813">Transport</keyword>
<proteinExistence type="inferred from homology"/>
<dbReference type="InterPro" id="IPR050319">
    <property type="entry name" value="ABC_transp_ATP-bind"/>
</dbReference>
<dbReference type="SUPFAM" id="SSF52540">
    <property type="entry name" value="P-loop containing nucleoside triphosphate hydrolases"/>
    <property type="match status" value="1"/>
</dbReference>
<dbReference type="GO" id="GO:0005524">
    <property type="term" value="F:ATP binding"/>
    <property type="evidence" value="ECO:0007669"/>
    <property type="project" value="UniProtKB-KW"/>
</dbReference>
<keyword evidence="3" id="KW-0547">Nucleotide-binding</keyword>
<evidence type="ECO:0000259" key="5">
    <source>
        <dbReference type="PROSITE" id="PS50893"/>
    </source>
</evidence>
<dbReference type="InterPro" id="IPR003439">
    <property type="entry name" value="ABC_transporter-like_ATP-bd"/>
</dbReference>
<dbReference type="Pfam" id="PF00005">
    <property type="entry name" value="ABC_tran"/>
    <property type="match status" value="1"/>
</dbReference>
<sequence length="198" mass="21563">MTSESGALLEIRNLKKHFQVGGGMFGSITGKKEYLKAVDGISLSIEPGTTYGLVGESGCGKSTTAKMVLMLEEPTEGEILFEGKDAINADKDAKRHYKSSVQAVFQDPWASLNPRMKVESIIAEPLEVNTTMTRAEIHTKVGDILEEVGLQQYQAELYPHEFSGGQRQRIGVARSLALNPKLIVLDEPVSALDVSIRA</sequence>
<dbReference type="PANTHER" id="PTHR43776:SF7">
    <property type="entry name" value="D,D-DIPEPTIDE TRANSPORT ATP-BINDING PROTEIN DDPF-RELATED"/>
    <property type="match status" value="1"/>
</dbReference>
<dbReference type="PROSITE" id="PS00211">
    <property type="entry name" value="ABC_TRANSPORTER_1"/>
    <property type="match status" value="1"/>
</dbReference>
<evidence type="ECO:0000256" key="4">
    <source>
        <dbReference type="ARBA" id="ARBA00022840"/>
    </source>
</evidence>
<name>A0A382LUE1_9ZZZZ</name>
<dbReference type="GO" id="GO:0016887">
    <property type="term" value="F:ATP hydrolysis activity"/>
    <property type="evidence" value="ECO:0007669"/>
    <property type="project" value="InterPro"/>
</dbReference>
<comment type="similarity">
    <text evidence="1">Belongs to the ABC transporter superfamily.</text>
</comment>
<evidence type="ECO:0000256" key="3">
    <source>
        <dbReference type="ARBA" id="ARBA00022741"/>
    </source>
</evidence>
<organism evidence="6">
    <name type="scientific">marine metagenome</name>
    <dbReference type="NCBI Taxonomy" id="408172"/>
    <lineage>
        <taxon>unclassified sequences</taxon>
        <taxon>metagenomes</taxon>
        <taxon>ecological metagenomes</taxon>
    </lineage>
</organism>
<dbReference type="CDD" id="cd03257">
    <property type="entry name" value="ABC_NikE_OppD_transporters"/>
    <property type="match status" value="1"/>
</dbReference>
<dbReference type="PANTHER" id="PTHR43776">
    <property type="entry name" value="TRANSPORT ATP-BINDING PROTEIN"/>
    <property type="match status" value="1"/>
</dbReference>
<evidence type="ECO:0000313" key="6">
    <source>
        <dbReference type="EMBL" id="SVC40248.1"/>
    </source>
</evidence>
<gene>
    <name evidence="6" type="ORF">METZ01_LOCUS293102</name>
</gene>